<dbReference type="PROSITE" id="PS01180">
    <property type="entry name" value="CUB"/>
    <property type="match status" value="3"/>
</dbReference>
<evidence type="ECO:0000313" key="13">
    <source>
        <dbReference type="Proteomes" id="UP001374579"/>
    </source>
</evidence>
<dbReference type="Proteomes" id="UP001374579">
    <property type="component" value="Unassembled WGS sequence"/>
</dbReference>
<dbReference type="SUPFAM" id="SSF49854">
    <property type="entry name" value="Spermadhesin, CUB domain"/>
    <property type="match status" value="3"/>
</dbReference>
<organism evidence="12 13">
    <name type="scientific">Littorina saxatilis</name>
    <dbReference type="NCBI Taxonomy" id="31220"/>
    <lineage>
        <taxon>Eukaryota</taxon>
        <taxon>Metazoa</taxon>
        <taxon>Spiralia</taxon>
        <taxon>Lophotrochozoa</taxon>
        <taxon>Mollusca</taxon>
        <taxon>Gastropoda</taxon>
        <taxon>Caenogastropoda</taxon>
        <taxon>Littorinimorpha</taxon>
        <taxon>Littorinoidea</taxon>
        <taxon>Littorinidae</taxon>
        <taxon>Littorina</taxon>
    </lineage>
</organism>
<evidence type="ECO:0000259" key="11">
    <source>
        <dbReference type="PROSITE" id="PS50234"/>
    </source>
</evidence>
<feature type="signal peptide" evidence="9">
    <location>
        <begin position="1"/>
        <end position="16"/>
    </location>
</feature>
<dbReference type="SMART" id="SM00042">
    <property type="entry name" value="CUB"/>
    <property type="match status" value="3"/>
</dbReference>
<proteinExistence type="predicted"/>
<dbReference type="CDD" id="cd00041">
    <property type="entry name" value="CUB"/>
    <property type="match status" value="3"/>
</dbReference>
<evidence type="ECO:0000256" key="8">
    <source>
        <dbReference type="PROSITE-ProRule" id="PRU00059"/>
    </source>
</evidence>
<dbReference type="Gene3D" id="2.10.25.10">
    <property type="entry name" value="Laminin"/>
    <property type="match status" value="1"/>
</dbReference>
<dbReference type="GO" id="GO:0005576">
    <property type="term" value="C:extracellular region"/>
    <property type="evidence" value="ECO:0007669"/>
    <property type="project" value="UniProtKB-SubCell"/>
</dbReference>
<evidence type="ECO:0000256" key="5">
    <source>
        <dbReference type="ARBA" id="ARBA00022737"/>
    </source>
</evidence>
<dbReference type="InterPro" id="IPR002035">
    <property type="entry name" value="VWF_A"/>
</dbReference>
<accession>A0AAN9G2S3</accession>
<dbReference type="Gene3D" id="3.40.50.410">
    <property type="entry name" value="von Willebrand factor, type A domain"/>
    <property type="match status" value="1"/>
</dbReference>
<dbReference type="FunFam" id="2.60.120.290:FF:000005">
    <property type="entry name" value="Procollagen C-endopeptidase enhancer 1"/>
    <property type="match status" value="1"/>
</dbReference>
<dbReference type="AlphaFoldDB" id="A0AAN9G2S3"/>
<dbReference type="SUPFAM" id="SSF53300">
    <property type="entry name" value="vWA-like"/>
    <property type="match status" value="1"/>
</dbReference>
<dbReference type="PROSITE" id="PS01187">
    <property type="entry name" value="EGF_CA"/>
    <property type="match status" value="1"/>
</dbReference>
<evidence type="ECO:0008006" key="14">
    <source>
        <dbReference type="Google" id="ProtNLM"/>
    </source>
</evidence>
<dbReference type="CDD" id="cd00054">
    <property type="entry name" value="EGF_CA"/>
    <property type="match status" value="1"/>
</dbReference>
<evidence type="ECO:0000259" key="10">
    <source>
        <dbReference type="PROSITE" id="PS01180"/>
    </source>
</evidence>
<dbReference type="SMART" id="SM00179">
    <property type="entry name" value="EGF_CA"/>
    <property type="match status" value="1"/>
</dbReference>
<dbReference type="PROSITE" id="PS50234">
    <property type="entry name" value="VWFA"/>
    <property type="match status" value="1"/>
</dbReference>
<dbReference type="InterPro" id="IPR000859">
    <property type="entry name" value="CUB_dom"/>
</dbReference>
<dbReference type="Pfam" id="PF00092">
    <property type="entry name" value="VWA"/>
    <property type="match status" value="1"/>
</dbReference>
<keyword evidence="13" id="KW-1185">Reference proteome</keyword>
<keyword evidence="5" id="KW-0677">Repeat</keyword>
<evidence type="ECO:0000256" key="4">
    <source>
        <dbReference type="ARBA" id="ARBA00022729"/>
    </source>
</evidence>
<keyword evidence="7" id="KW-0325">Glycoprotein</keyword>
<feature type="disulfide bond" evidence="8">
    <location>
        <begin position="444"/>
        <end position="471"/>
    </location>
</feature>
<dbReference type="SMART" id="SM00181">
    <property type="entry name" value="EGF"/>
    <property type="match status" value="2"/>
</dbReference>
<comment type="caution">
    <text evidence="8">Lacks conserved residue(s) required for the propagation of feature annotation.</text>
</comment>
<keyword evidence="6 8" id="KW-1015">Disulfide bond</keyword>
<feature type="domain" description="CUB" evidence="10">
    <location>
        <begin position="216"/>
        <end position="329"/>
    </location>
</feature>
<dbReference type="PANTHER" id="PTHR24251:SF37">
    <property type="entry name" value="CUB DOMAIN-CONTAINING PROTEIN"/>
    <property type="match status" value="1"/>
</dbReference>
<feature type="domain" description="VWFA" evidence="11">
    <location>
        <begin position="26"/>
        <end position="201"/>
    </location>
</feature>
<comment type="caution">
    <text evidence="12">The sequence shown here is derived from an EMBL/GenBank/DDBJ whole genome shotgun (WGS) entry which is preliminary data.</text>
</comment>
<dbReference type="InterPro" id="IPR018097">
    <property type="entry name" value="EGF_Ca-bd_CS"/>
</dbReference>
<feature type="domain" description="CUB" evidence="10">
    <location>
        <begin position="330"/>
        <end position="441"/>
    </location>
</feature>
<dbReference type="PRINTS" id="PR00453">
    <property type="entry name" value="VWFADOMAIN"/>
</dbReference>
<dbReference type="SMART" id="SM00327">
    <property type="entry name" value="VWA"/>
    <property type="match status" value="1"/>
</dbReference>
<gene>
    <name evidence="12" type="ORF">V1264_008370</name>
</gene>
<evidence type="ECO:0000256" key="9">
    <source>
        <dbReference type="SAM" id="SignalP"/>
    </source>
</evidence>
<dbReference type="InterPro" id="IPR009030">
    <property type="entry name" value="Growth_fac_rcpt_cys_sf"/>
</dbReference>
<dbReference type="PANTHER" id="PTHR24251">
    <property type="entry name" value="OVOCHYMASE-RELATED"/>
    <property type="match status" value="1"/>
</dbReference>
<keyword evidence="3" id="KW-0245">EGF-like domain</keyword>
<dbReference type="EMBL" id="JBAMIC010000021">
    <property type="protein sequence ID" value="KAK7092657.1"/>
    <property type="molecule type" value="Genomic_DNA"/>
</dbReference>
<dbReference type="InterPro" id="IPR001881">
    <property type="entry name" value="EGF-like_Ca-bd_dom"/>
</dbReference>
<dbReference type="FunFam" id="3.40.50.410:FF:000004">
    <property type="entry name" value="collagen alpha-6(VI) chain"/>
    <property type="match status" value="1"/>
</dbReference>
<dbReference type="InterPro" id="IPR049883">
    <property type="entry name" value="NOTCH1_EGF-like"/>
</dbReference>
<feature type="domain" description="CUB" evidence="10">
    <location>
        <begin position="444"/>
        <end position="553"/>
    </location>
</feature>
<protein>
    <recommendedName>
        <fullName evidence="14">Cubilin-like</fullName>
    </recommendedName>
</protein>
<evidence type="ECO:0000256" key="1">
    <source>
        <dbReference type="ARBA" id="ARBA00004613"/>
    </source>
</evidence>
<dbReference type="Gene3D" id="2.60.120.290">
    <property type="entry name" value="Spermadhesin, CUB domain"/>
    <property type="match status" value="3"/>
</dbReference>
<dbReference type="Pfam" id="PF00431">
    <property type="entry name" value="CUB"/>
    <property type="match status" value="3"/>
</dbReference>
<sequence length="644" mass="70309">MATAMVVFLLLHTVKANGCSGNVTADIVFVMDASGSVGSENFQRMREFVRDLVDALDIGPNNIRVGVQKYSSGTNTEFNLSDYYDKEDMKNATMSIVYTGGSTNTGGALSYMRTTMFSTANGDRDGVNNFGVILTDGASNDYTDTANQARAARNASITIISIGIGSGITVGELSEMASKPDSDYLFTTSGFTELSNIQTEFLAKACVAPPPVYDNCGGDLSGKRGQIVSPNYPDQYPNNSMCVWTITDLLDIHVIHVTFSQLDLENSSDCAGDSLGFRDGDNRRGSLLSRVCSDDLPSDITSTGNYMYIRFVSDGENTGTGFNVSWTLVCAKTYQSHSRNIEIPRGSGGYDCTFIIRRTQPYVIRLSFNDVHLGNDTINCTTNYIEVRDGDDENSPLLGQRYCGGTTIPDTTTSSQSMMWIRYVTDDFNQDARFIVHYIQKRPCPTVVLTERNGTFTSSLYPGNYQNDEACEWQIITETYYVIYLTFDTFDVEASSTCNYDWVDIFDDATSLGRFCGSSGPGTLKSSSHRVTVKFLSDDVYTKQGFSATYFSDCKQGLYGENCTNNCTCNLENVASCDTVNGTCTCKAGWEGVNCDDDIDECVTSCVTCPDNSACLNTAGSYICQCHTGFVRNATGVCAGDARE</sequence>
<dbReference type="InterPro" id="IPR000742">
    <property type="entry name" value="EGF"/>
</dbReference>
<keyword evidence="4 9" id="KW-0732">Signal</keyword>
<dbReference type="InterPro" id="IPR036465">
    <property type="entry name" value="vWFA_dom_sf"/>
</dbReference>
<dbReference type="InterPro" id="IPR035914">
    <property type="entry name" value="Sperma_CUB_dom_sf"/>
</dbReference>
<dbReference type="SUPFAM" id="SSF57184">
    <property type="entry name" value="Growth factor receptor domain"/>
    <property type="match status" value="1"/>
</dbReference>
<evidence type="ECO:0000256" key="2">
    <source>
        <dbReference type="ARBA" id="ARBA00022525"/>
    </source>
</evidence>
<comment type="subcellular location">
    <subcellularLocation>
        <location evidence="1">Secreted</location>
    </subcellularLocation>
</comment>
<name>A0AAN9G2S3_9CAEN</name>
<evidence type="ECO:0000256" key="3">
    <source>
        <dbReference type="ARBA" id="ARBA00022536"/>
    </source>
</evidence>
<reference evidence="12 13" key="1">
    <citation type="submission" date="2024-02" db="EMBL/GenBank/DDBJ databases">
        <title>Chromosome-scale genome assembly of the rough periwinkle Littorina saxatilis.</title>
        <authorList>
            <person name="De Jode A."/>
            <person name="Faria R."/>
            <person name="Formenti G."/>
            <person name="Sims Y."/>
            <person name="Smith T.P."/>
            <person name="Tracey A."/>
            <person name="Wood J.M.D."/>
            <person name="Zagrodzka Z.B."/>
            <person name="Johannesson K."/>
            <person name="Butlin R.K."/>
            <person name="Leder E.H."/>
        </authorList>
    </citation>
    <scope>NUCLEOTIDE SEQUENCE [LARGE SCALE GENOMIC DNA]</scope>
    <source>
        <strain evidence="12">Snail1</strain>
        <tissue evidence="12">Muscle</tissue>
    </source>
</reference>
<dbReference type="FunFam" id="2.60.120.290:FF:000013">
    <property type="entry name" value="Membrane frizzled-related protein"/>
    <property type="match status" value="1"/>
</dbReference>
<keyword evidence="2" id="KW-0964">Secreted</keyword>
<dbReference type="GO" id="GO:0005509">
    <property type="term" value="F:calcium ion binding"/>
    <property type="evidence" value="ECO:0007669"/>
    <property type="project" value="InterPro"/>
</dbReference>
<evidence type="ECO:0000313" key="12">
    <source>
        <dbReference type="EMBL" id="KAK7092657.1"/>
    </source>
</evidence>
<feature type="chain" id="PRO_5042944920" description="Cubilin-like" evidence="9">
    <location>
        <begin position="17"/>
        <end position="644"/>
    </location>
</feature>
<evidence type="ECO:0000256" key="6">
    <source>
        <dbReference type="ARBA" id="ARBA00023157"/>
    </source>
</evidence>
<evidence type="ECO:0000256" key="7">
    <source>
        <dbReference type="ARBA" id="ARBA00023180"/>
    </source>
</evidence>
<dbReference type="Pfam" id="PF07645">
    <property type="entry name" value="EGF_CA"/>
    <property type="match status" value="1"/>
</dbReference>